<dbReference type="PANTHER" id="PTHR40111">
    <property type="entry name" value="CEPHALOSPORIN-C DEACETYLASE"/>
    <property type="match status" value="1"/>
</dbReference>
<dbReference type="AlphaFoldDB" id="A0A858QA95"/>
<dbReference type="Pfam" id="PF05448">
    <property type="entry name" value="AXE1"/>
    <property type="match status" value="1"/>
</dbReference>
<evidence type="ECO:0000313" key="4">
    <source>
        <dbReference type="Proteomes" id="UP000503004"/>
    </source>
</evidence>
<dbReference type="PANTHER" id="PTHR40111:SF1">
    <property type="entry name" value="CEPHALOSPORIN-C DEACETYLASE"/>
    <property type="match status" value="1"/>
</dbReference>
<evidence type="ECO:0000256" key="1">
    <source>
        <dbReference type="PIRSR" id="PIRSR639069-2"/>
    </source>
</evidence>
<gene>
    <name evidence="3" type="ORF">GNH96_13140</name>
</gene>
<feature type="binding site" evidence="1">
    <location>
        <position position="99"/>
    </location>
    <ligand>
        <name>substrate</name>
    </ligand>
</feature>
<accession>A0A858QA95</accession>
<dbReference type="EMBL" id="CP046565">
    <property type="protein sequence ID" value="QJD30817.1"/>
    <property type="molecule type" value="Genomic_DNA"/>
</dbReference>
<dbReference type="Proteomes" id="UP000503004">
    <property type="component" value="Chromosome"/>
</dbReference>
<dbReference type="GO" id="GO:0005976">
    <property type="term" value="P:polysaccharide metabolic process"/>
    <property type="evidence" value="ECO:0007669"/>
    <property type="project" value="TreeGrafter"/>
</dbReference>
<reference evidence="4" key="1">
    <citation type="submission" date="2019-12" db="EMBL/GenBank/DDBJ databases">
        <authorList>
            <person name="Awala S.I."/>
            <person name="Rhee S.K."/>
        </authorList>
    </citation>
    <scope>NUCLEOTIDE SEQUENCE [LARGE SCALE GENOMIC DNA]</scope>
    <source>
        <strain evidence="4">IM1</strain>
    </source>
</reference>
<evidence type="ECO:0000313" key="3">
    <source>
        <dbReference type="EMBL" id="QJD30817.1"/>
    </source>
</evidence>
<protein>
    <submittedName>
        <fullName evidence="3">Deacetylase</fullName>
    </submittedName>
</protein>
<dbReference type="InterPro" id="IPR039069">
    <property type="entry name" value="CE7"/>
</dbReference>
<dbReference type="KEGG" id="metu:GNH96_13140"/>
<feature type="domain" description="Acetyl xylan esterase" evidence="2">
    <location>
        <begin position="27"/>
        <end position="296"/>
    </location>
</feature>
<dbReference type="RefSeq" id="WP_169604092.1">
    <property type="nucleotide sequence ID" value="NZ_CP046565.1"/>
</dbReference>
<dbReference type="InterPro" id="IPR029058">
    <property type="entry name" value="AB_hydrolase_fold"/>
</dbReference>
<dbReference type="Gene3D" id="3.40.50.1820">
    <property type="entry name" value="alpha/beta hydrolase"/>
    <property type="match status" value="1"/>
</dbReference>
<organism evidence="3 4">
    <name type="scientific">Methylococcus geothermalis</name>
    <dbReference type="NCBI Taxonomy" id="2681310"/>
    <lineage>
        <taxon>Bacteria</taxon>
        <taxon>Pseudomonadati</taxon>
        <taxon>Pseudomonadota</taxon>
        <taxon>Gammaproteobacteria</taxon>
        <taxon>Methylococcales</taxon>
        <taxon>Methylococcaceae</taxon>
        <taxon>Methylococcus</taxon>
    </lineage>
</organism>
<proteinExistence type="predicted"/>
<dbReference type="InterPro" id="IPR008391">
    <property type="entry name" value="AXE1_dom"/>
</dbReference>
<dbReference type="SUPFAM" id="SSF53474">
    <property type="entry name" value="alpha/beta-Hydrolases"/>
    <property type="match status" value="1"/>
</dbReference>
<evidence type="ECO:0000259" key="2">
    <source>
        <dbReference type="Pfam" id="PF05448"/>
    </source>
</evidence>
<sequence length="317" mass="34680">MPYSHAYPFDPTYGFSLDSLLRVEPPDPPEDFAAFWSARYDDARNVAPRPELRRCGWNHPRFQAFDLAYRSTGAITIGGWALIPAHGRINRGFVVGHGYGGRGGPDLDLPFDDAAILFPCFRGLSRSRRSGIPDTPDRHVLCGIEDRDRYVLGGCVEDLWLAVSALLELFPEVEGRVGYLGISFGGGIGALSLPWEPRIRRAHLNVPTFGHQPLRLTLPTIGSGEAIRRYQAAHGNVMATLAYYDAAVAARFVGIPVHVAAALFDPAVAPPGQFAIFNALAGPKELFVLDAGHFDYPRKPEQDRSLSAAIAAFFEPL</sequence>
<keyword evidence="4" id="KW-1185">Reference proteome</keyword>
<name>A0A858QA95_9GAMM</name>
<dbReference type="GO" id="GO:0052689">
    <property type="term" value="F:carboxylic ester hydrolase activity"/>
    <property type="evidence" value="ECO:0007669"/>
    <property type="project" value="TreeGrafter"/>
</dbReference>